<dbReference type="InterPro" id="IPR023214">
    <property type="entry name" value="HAD_sf"/>
</dbReference>
<proteinExistence type="inferred from homology"/>
<dbReference type="InterPro" id="IPR036412">
    <property type="entry name" value="HAD-like_sf"/>
</dbReference>
<feature type="active site" description="Nucleophile" evidence="2">
    <location>
        <position position="13"/>
    </location>
</feature>
<dbReference type="GO" id="GO:0005975">
    <property type="term" value="P:carbohydrate metabolic process"/>
    <property type="evidence" value="ECO:0007669"/>
    <property type="project" value="InterPro"/>
</dbReference>
<dbReference type="CDD" id="cd02598">
    <property type="entry name" value="HAD_BPGM"/>
    <property type="match status" value="1"/>
</dbReference>
<name>A0AAJ1VP67_9LACO</name>
<comment type="similarity">
    <text evidence="1">Belongs to the HAD-like hydrolase superfamily. CbbY/CbbZ/Gph/YieH family.</text>
</comment>
<dbReference type="SUPFAM" id="SSF56784">
    <property type="entry name" value="HAD-like"/>
    <property type="match status" value="1"/>
</dbReference>
<dbReference type="NCBIfam" id="TIGR02009">
    <property type="entry name" value="PGMB-YQAB-SF"/>
    <property type="match status" value="1"/>
</dbReference>
<dbReference type="GO" id="GO:0000287">
    <property type="term" value="F:magnesium ion binding"/>
    <property type="evidence" value="ECO:0007669"/>
    <property type="project" value="InterPro"/>
</dbReference>
<organism evidence="6 7">
    <name type="scientific">Oenococcus sicerae</name>
    <dbReference type="NCBI Taxonomy" id="2203724"/>
    <lineage>
        <taxon>Bacteria</taxon>
        <taxon>Bacillati</taxon>
        <taxon>Bacillota</taxon>
        <taxon>Bacilli</taxon>
        <taxon>Lactobacillales</taxon>
        <taxon>Lactobacillaceae</taxon>
        <taxon>Oenococcus</taxon>
    </lineage>
</organism>
<accession>A0AAJ1VP67</accession>
<dbReference type="InterPro" id="IPR051806">
    <property type="entry name" value="HAD-like_SPP"/>
</dbReference>
<evidence type="ECO:0000256" key="3">
    <source>
        <dbReference type="PIRSR" id="PIRSR610972-2"/>
    </source>
</evidence>
<feature type="site" description="Important for catalytic activity and assists the phosphoryl transfer reaction to Asp8 by balancing charge and orienting the reacting groups" evidence="5">
    <location>
        <position position="120"/>
    </location>
</feature>
<dbReference type="EMBL" id="SDWY01000005">
    <property type="protein sequence ID" value="MDN6900949.1"/>
    <property type="molecule type" value="Genomic_DNA"/>
</dbReference>
<dbReference type="SFLD" id="SFLDG01135">
    <property type="entry name" value="C1.5.6:_HAD__Beta-PGM__Phospha"/>
    <property type="match status" value="1"/>
</dbReference>
<dbReference type="PANTHER" id="PTHR43481:SF4">
    <property type="entry name" value="GLYCEROL-1-PHOSPHATE PHOSPHOHYDROLASE 1-RELATED"/>
    <property type="match status" value="1"/>
</dbReference>
<evidence type="ECO:0000256" key="2">
    <source>
        <dbReference type="PIRSR" id="PIRSR610972-1"/>
    </source>
</evidence>
<evidence type="ECO:0000256" key="1">
    <source>
        <dbReference type="ARBA" id="ARBA00006171"/>
    </source>
</evidence>
<dbReference type="InterPro" id="IPR023198">
    <property type="entry name" value="PGP-like_dom2"/>
</dbReference>
<gene>
    <name evidence="6" type="primary">pgmB</name>
    <name evidence="6" type="ORF">EVC35_08125</name>
</gene>
<dbReference type="Gene3D" id="1.10.150.240">
    <property type="entry name" value="Putative phosphatase, domain 2"/>
    <property type="match status" value="1"/>
</dbReference>
<feature type="binding site" evidence="4">
    <location>
        <position position="176"/>
    </location>
    <ligand>
        <name>Mg(2+)</name>
        <dbReference type="ChEBI" id="CHEBI:18420"/>
    </ligand>
</feature>
<dbReference type="SFLD" id="SFLDF00046">
    <property type="entry name" value="beta-phosphoglucomutase"/>
    <property type="match status" value="1"/>
</dbReference>
<feature type="binding site" evidence="3">
    <location>
        <begin position="120"/>
        <end position="124"/>
    </location>
    <ligand>
        <name>substrate</name>
    </ligand>
</feature>
<keyword evidence="4" id="KW-0479">Metal-binding</keyword>
<feature type="binding site" evidence="4">
    <location>
        <position position="13"/>
    </location>
    <ligand>
        <name>Mg(2+)</name>
        <dbReference type="ChEBI" id="CHEBI:18420"/>
    </ligand>
</feature>
<dbReference type="InterPro" id="IPR010976">
    <property type="entry name" value="B-phosphoglucomutase_hydrolase"/>
</dbReference>
<dbReference type="InterPro" id="IPR006439">
    <property type="entry name" value="HAD-SF_hydro_IA"/>
</dbReference>
<protein>
    <submittedName>
        <fullName evidence="6">Beta-phosphoglucomutase</fullName>
        <ecNumber evidence="6">5.4.2.6</ecNumber>
    </submittedName>
</protein>
<dbReference type="SFLD" id="SFLDS00003">
    <property type="entry name" value="Haloacid_Dehalogenase"/>
    <property type="match status" value="1"/>
</dbReference>
<comment type="cofactor">
    <cofactor evidence="4">
        <name>Mg(2+)</name>
        <dbReference type="ChEBI" id="CHEBI:18420"/>
    </cofactor>
    <text evidence="4">Binds 2 magnesium ions per subunit.</text>
</comment>
<dbReference type="GO" id="GO:0050308">
    <property type="term" value="F:sugar-phosphatase activity"/>
    <property type="evidence" value="ECO:0007669"/>
    <property type="project" value="TreeGrafter"/>
</dbReference>
<feature type="active site" description="Proton donor/acceptor" evidence="2">
    <location>
        <position position="15"/>
    </location>
</feature>
<dbReference type="GO" id="GO:0008801">
    <property type="term" value="F:beta-phosphoglucomutase activity"/>
    <property type="evidence" value="ECO:0007669"/>
    <property type="project" value="UniProtKB-EC"/>
</dbReference>
<feature type="binding site" evidence="3">
    <location>
        <position position="151"/>
    </location>
    <ligand>
        <name>substrate</name>
    </ligand>
</feature>
<evidence type="ECO:0000313" key="6">
    <source>
        <dbReference type="EMBL" id="MDN6900949.1"/>
    </source>
</evidence>
<dbReference type="NCBIfam" id="TIGR01990">
    <property type="entry name" value="bPGM"/>
    <property type="match status" value="1"/>
</dbReference>
<evidence type="ECO:0000313" key="7">
    <source>
        <dbReference type="Proteomes" id="UP001167919"/>
    </source>
</evidence>
<dbReference type="PANTHER" id="PTHR43481">
    <property type="entry name" value="FRUCTOSE-1-PHOSPHATE PHOSPHATASE"/>
    <property type="match status" value="1"/>
</dbReference>
<feature type="binding site" evidence="3">
    <location>
        <begin position="48"/>
        <end position="53"/>
    </location>
    <ligand>
        <name>substrate</name>
    </ligand>
</feature>
<dbReference type="EC" id="5.4.2.6" evidence="6"/>
<feature type="site" description="Important for catalytic activity and assists the phosphoryl transfer reaction to Asp8 by balancing charge and orienting the reacting groups" evidence="5">
    <location>
        <position position="151"/>
    </location>
</feature>
<dbReference type="Gene3D" id="3.40.50.1000">
    <property type="entry name" value="HAD superfamily/HAD-like"/>
    <property type="match status" value="1"/>
</dbReference>
<keyword evidence="4" id="KW-0460">Magnesium</keyword>
<comment type="caution">
    <text evidence="6">The sequence shown here is derived from an EMBL/GenBank/DDBJ whole genome shotgun (WGS) entry which is preliminary data.</text>
</comment>
<feature type="binding site" evidence="3">
    <location>
        <position position="29"/>
    </location>
    <ligand>
        <name>substrate</name>
    </ligand>
</feature>
<reference evidence="6" key="1">
    <citation type="submission" date="2019-01" db="EMBL/GenBank/DDBJ databases">
        <title>Oenococcus sicerae UCMA17102.</title>
        <authorList>
            <person name="Cousin F.J."/>
            <person name="Le Guellec R."/>
            <person name="Cretenet M."/>
        </authorList>
    </citation>
    <scope>NUCLEOTIDE SEQUENCE</scope>
    <source>
        <strain evidence="6">UCMA17102</strain>
    </source>
</reference>
<feature type="binding site" evidence="4">
    <location>
        <position position="175"/>
    </location>
    <ligand>
        <name>Mg(2+)</name>
        <dbReference type="ChEBI" id="CHEBI:18420"/>
    </ligand>
</feature>
<keyword evidence="6" id="KW-0413">Isomerase</keyword>
<feature type="binding site" evidence="3">
    <location>
        <position position="82"/>
    </location>
    <ligand>
        <name>substrate</name>
    </ligand>
</feature>
<feature type="binding site" evidence="3">
    <location>
        <begin position="13"/>
        <end position="15"/>
    </location>
    <ligand>
        <name>substrate</name>
    </ligand>
</feature>
<evidence type="ECO:0000256" key="5">
    <source>
        <dbReference type="PIRSR" id="PIRSR610972-4"/>
    </source>
</evidence>
<dbReference type="SFLD" id="SFLDG01129">
    <property type="entry name" value="C1.5:_HAD__Beta-PGM__Phosphata"/>
    <property type="match status" value="1"/>
</dbReference>
<dbReference type="NCBIfam" id="TIGR01509">
    <property type="entry name" value="HAD-SF-IA-v3"/>
    <property type="match status" value="1"/>
</dbReference>
<dbReference type="AlphaFoldDB" id="A0AAJ1VP67"/>
<dbReference type="InterPro" id="IPR010972">
    <property type="entry name" value="Beta-PGM"/>
</dbReference>
<dbReference type="Pfam" id="PF00702">
    <property type="entry name" value="Hydrolase"/>
    <property type="match status" value="1"/>
</dbReference>
<dbReference type="RefSeq" id="WP_301711476.1">
    <property type="nucleotide sequence ID" value="NZ_SDWY01000005.1"/>
</dbReference>
<dbReference type="Proteomes" id="UP001167919">
    <property type="component" value="Unassembled WGS sequence"/>
</dbReference>
<sequence length="223" mass="24507">MVNFSNIKGFTFDLDGIITNTAKFHEQAWHETAREVGTVWTDQLATDLKGISRMDSLEMILKAGNHENNYSQEEKIILADKKNKKYQNLIKQLTPTDILPGIHQLLDDLKDAGYLMSIASASKNAPTILDRLNIGDYFKGIVDPASLHAGKPSPEIFIRAGHILGFEPQEIIGLEDASAGVESIKGAGQTALGIGLATKKANPDLYFDNTDEVGLAEIKRRMI</sequence>
<feature type="binding site" evidence="4">
    <location>
        <position position="15"/>
    </location>
    <ligand>
        <name>Mg(2+)</name>
        <dbReference type="ChEBI" id="CHEBI:18420"/>
    </ligand>
</feature>
<feature type="binding site" evidence="3">
    <location>
        <position position="56"/>
    </location>
    <ligand>
        <name>substrate</name>
    </ligand>
</feature>
<evidence type="ECO:0000256" key="4">
    <source>
        <dbReference type="PIRSR" id="PIRSR610972-3"/>
    </source>
</evidence>